<evidence type="ECO:0000259" key="5">
    <source>
        <dbReference type="SMART" id="SM00062"/>
    </source>
</evidence>
<dbReference type="Proteomes" id="UP001296706">
    <property type="component" value="Unassembled WGS sequence"/>
</dbReference>
<dbReference type="RefSeq" id="WP_169398037.1">
    <property type="nucleotide sequence ID" value="NZ_BAAAJH010000006.1"/>
</dbReference>
<dbReference type="PROSITE" id="PS01039">
    <property type="entry name" value="SBP_BACTERIAL_3"/>
    <property type="match status" value="1"/>
</dbReference>
<evidence type="ECO:0000313" key="7">
    <source>
        <dbReference type="Proteomes" id="UP001296706"/>
    </source>
</evidence>
<reference evidence="6 7" key="1">
    <citation type="submission" date="2020-04" db="EMBL/GenBank/DDBJ databases">
        <authorList>
            <person name="Klaysubun C."/>
            <person name="Duangmal K."/>
            <person name="Lipun K."/>
        </authorList>
    </citation>
    <scope>NUCLEOTIDE SEQUENCE [LARGE SCALE GENOMIC DNA]</scope>
    <source>
        <strain evidence="6 7">JCM 11839</strain>
    </source>
</reference>
<keyword evidence="3" id="KW-0732">Signal</keyword>
<sequence>MAASPRTRRQVPEVIVHATTRSLPAVLAAAALTVALAGCGSGGDGSGATSGGAPTTAAAPAVTKDDALAAMVPASVSSDGKLVFGTDASYPPNEFTAPDGTTIIGLDVDLGTAVAQKLGLTPEFQNSQFSGIIPGIEGARYELGISSFTINDERIKTVDMVSYFSAGTSLAVASGNPEGITPDNLCGRAVGVQAGTVQVDDVAARSQACTAAGQPAIAVTELQQQTDVTLALTSKRIVAMLADSPVVSYAVTTTSGAVEVVGEPWDTAPYGIALGKSQGQFAQAVQGALQAMIADGSYAAILQKWNVSNGAIATSEVRS</sequence>
<proteinExistence type="inferred from homology"/>
<dbReference type="InterPro" id="IPR018313">
    <property type="entry name" value="SBP_3_CS"/>
</dbReference>
<dbReference type="SUPFAM" id="SSF53850">
    <property type="entry name" value="Periplasmic binding protein-like II"/>
    <property type="match status" value="1"/>
</dbReference>
<keyword evidence="7" id="KW-1185">Reference proteome</keyword>
<evidence type="ECO:0000313" key="6">
    <source>
        <dbReference type="EMBL" id="NMH79972.1"/>
    </source>
</evidence>
<comment type="similarity">
    <text evidence="2 4">Belongs to the bacterial solute-binding protein 3 family.</text>
</comment>
<dbReference type="Pfam" id="PF00497">
    <property type="entry name" value="SBP_bac_3"/>
    <property type="match status" value="1"/>
</dbReference>
<evidence type="ECO:0000256" key="1">
    <source>
        <dbReference type="ARBA" id="ARBA00004196"/>
    </source>
</evidence>
<dbReference type="Gene3D" id="3.40.190.10">
    <property type="entry name" value="Periplasmic binding protein-like II"/>
    <property type="match status" value="2"/>
</dbReference>
<feature type="domain" description="Solute-binding protein family 3/N-terminal" evidence="5">
    <location>
        <begin position="81"/>
        <end position="309"/>
    </location>
</feature>
<dbReference type="InterPro" id="IPR001638">
    <property type="entry name" value="Solute-binding_3/MltF_N"/>
</dbReference>
<evidence type="ECO:0000256" key="3">
    <source>
        <dbReference type="ARBA" id="ARBA00022729"/>
    </source>
</evidence>
<dbReference type="CDD" id="cd01004">
    <property type="entry name" value="PBP2_MidA_like"/>
    <property type="match status" value="1"/>
</dbReference>
<dbReference type="SMART" id="SM00062">
    <property type="entry name" value="PBPb"/>
    <property type="match status" value="1"/>
</dbReference>
<name>A0ABX1RJ11_9PSEU</name>
<comment type="caution">
    <text evidence="6">The sequence shown here is derived from an EMBL/GenBank/DDBJ whole genome shotgun (WGS) entry which is preliminary data.</text>
</comment>
<evidence type="ECO:0000256" key="4">
    <source>
        <dbReference type="RuleBase" id="RU003744"/>
    </source>
</evidence>
<gene>
    <name evidence="6" type="ORF">HF577_23120</name>
</gene>
<comment type="subcellular location">
    <subcellularLocation>
        <location evidence="1">Cell envelope</location>
    </subcellularLocation>
</comment>
<organism evidence="6 7">
    <name type="scientific">Pseudonocardia xinjiangensis</name>
    <dbReference type="NCBI Taxonomy" id="75289"/>
    <lineage>
        <taxon>Bacteria</taxon>
        <taxon>Bacillati</taxon>
        <taxon>Actinomycetota</taxon>
        <taxon>Actinomycetes</taxon>
        <taxon>Pseudonocardiales</taxon>
        <taxon>Pseudonocardiaceae</taxon>
        <taxon>Pseudonocardia</taxon>
    </lineage>
</organism>
<dbReference type="PANTHER" id="PTHR35936">
    <property type="entry name" value="MEMBRANE-BOUND LYTIC MUREIN TRANSGLYCOSYLASE F"/>
    <property type="match status" value="1"/>
</dbReference>
<dbReference type="EMBL" id="JAAXKY010000084">
    <property type="protein sequence ID" value="NMH79972.1"/>
    <property type="molecule type" value="Genomic_DNA"/>
</dbReference>
<dbReference type="PANTHER" id="PTHR35936:SF17">
    <property type="entry name" value="ARGININE-BINDING EXTRACELLULAR PROTEIN ARTP"/>
    <property type="match status" value="1"/>
</dbReference>
<accession>A0ABX1RJ11</accession>
<protein>
    <submittedName>
        <fullName evidence="6">ABC transporter substrate-binding protein</fullName>
    </submittedName>
</protein>
<evidence type="ECO:0000256" key="2">
    <source>
        <dbReference type="ARBA" id="ARBA00010333"/>
    </source>
</evidence>